<keyword evidence="2" id="KW-1185">Reference proteome</keyword>
<accession>A0A087SWB8</accession>
<feature type="non-terminal residue" evidence="1">
    <location>
        <position position="242"/>
    </location>
</feature>
<protein>
    <submittedName>
        <fullName evidence="1">Uncharacterized protein</fullName>
    </submittedName>
</protein>
<dbReference type="AlphaFoldDB" id="A0A087SWB8"/>
<proteinExistence type="predicted"/>
<reference evidence="1 2" key="1">
    <citation type="submission" date="2013-11" db="EMBL/GenBank/DDBJ databases">
        <title>Genome sequencing of Stegodyphus mimosarum.</title>
        <authorList>
            <person name="Bechsgaard J."/>
        </authorList>
    </citation>
    <scope>NUCLEOTIDE SEQUENCE [LARGE SCALE GENOMIC DNA]</scope>
</reference>
<name>A0A087SWB8_STEMI</name>
<dbReference type="Proteomes" id="UP000054359">
    <property type="component" value="Unassembled WGS sequence"/>
</dbReference>
<dbReference type="EMBL" id="KK112243">
    <property type="protein sequence ID" value="KFM57157.1"/>
    <property type="molecule type" value="Genomic_DNA"/>
</dbReference>
<evidence type="ECO:0000313" key="1">
    <source>
        <dbReference type="EMBL" id="KFM57157.1"/>
    </source>
</evidence>
<sequence length="242" mass="28082">MKQAHKARKISHLMEVIQKNGSESEDEVKQGDKSSQIFELIQKQDSELKDEMKQSHKTRKISHLMEVIQKNGSEVRSIARQSTKIKKKSDVKELIDLQHEHEEEIKTIRNRTSSESVRKLDKNIVSRSANEHKRQTYLRELEEDNKKLLKVCEKDKVKNFVENCDIRLSNKDTDLRTSLDSPDQANNDVAKQTNIKSQKKTFRLFNIDSTSLYDALPGSFAQKKIYLNTGLIENKNNSNVRT</sequence>
<evidence type="ECO:0000313" key="2">
    <source>
        <dbReference type="Proteomes" id="UP000054359"/>
    </source>
</evidence>
<dbReference type="OrthoDB" id="10439922at2759"/>
<organism evidence="1 2">
    <name type="scientific">Stegodyphus mimosarum</name>
    <name type="common">African social velvet spider</name>
    <dbReference type="NCBI Taxonomy" id="407821"/>
    <lineage>
        <taxon>Eukaryota</taxon>
        <taxon>Metazoa</taxon>
        <taxon>Ecdysozoa</taxon>
        <taxon>Arthropoda</taxon>
        <taxon>Chelicerata</taxon>
        <taxon>Arachnida</taxon>
        <taxon>Araneae</taxon>
        <taxon>Araneomorphae</taxon>
        <taxon>Entelegynae</taxon>
        <taxon>Eresoidea</taxon>
        <taxon>Eresidae</taxon>
        <taxon>Stegodyphus</taxon>
    </lineage>
</organism>
<gene>
    <name evidence="1" type="ORF">X975_21515</name>
</gene>